<sequence>DFLDRTQRDMGDLIKQMDEVRIEVTDMRQIVQHVPHPAFQRGGMGRHCDRGRHH</sequence>
<keyword evidence="2" id="KW-1185">Reference proteome</keyword>
<dbReference type="AlphaFoldDB" id="A0A392W3E8"/>
<evidence type="ECO:0000313" key="2">
    <source>
        <dbReference type="Proteomes" id="UP000265520"/>
    </source>
</evidence>
<organism evidence="1 2">
    <name type="scientific">Trifolium medium</name>
    <dbReference type="NCBI Taxonomy" id="97028"/>
    <lineage>
        <taxon>Eukaryota</taxon>
        <taxon>Viridiplantae</taxon>
        <taxon>Streptophyta</taxon>
        <taxon>Embryophyta</taxon>
        <taxon>Tracheophyta</taxon>
        <taxon>Spermatophyta</taxon>
        <taxon>Magnoliopsida</taxon>
        <taxon>eudicotyledons</taxon>
        <taxon>Gunneridae</taxon>
        <taxon>Pentapetalae</taxon>
        <taxon>rosids</taxon>
        <taxon>fabids</taxon>
        <taxon>Fabales</taxon>
        <taxon>Fabaceae</taxon>
        <taxon>Papilionoideae</taxon>
        <taxon>50 kb inversion clade</taxon>
        <taxon>NPAAA clade</taxon>
        <taxon>Hologalegina</taxon>
        <taxon>IRL clade</taxon>
        <taxon>Trifolieae</taxon>
        <taxon>Trifolium</taxon>
    </lineage>
</organism>
<accession>A0A392W3E8</accession>
<dbReference type="EMBL" id="LXQA011351665">
    <property type="protein sequence ID" value="MCI94263.1"/>
    <property type="molecule type" value="Genomic_DNA"/>
</dbReference>
<proteinExistence type="predicted"/>
<dbReference type="Proteomes" id="UP000265520">
    <property type="component" value="Unassembled WGS sequence"/>
</dbReference>
<evidence type="ECO:0000313" key="1">
    <source>
        <dbReference type="EMBL" id="MCI94263.1"/>
    </source>
</evidence>
<comment type="caution">
    <text evidence="1">The sequence shown here is derived from an EMBL/GenBank/DDBJ whole genome shotgun (WGS) entry which is preliminary data.</text>
</comment>
<name>A0A392W3E8_9FABA</name>
<protein>
    <submittedName>
        <fullName evidence="1">Uncharacterized protein</fullName>
    </submittedName>
</protein>
<feature type="non-terminal residue" evidence="1">
    <location>
        <position position="1"/>
    </location>
</feature>
<reference evidence="1 2" key="1">
    <citation type="journal article" date="2018" name="Front. Plant Sci.">
        <title>Red Clover (Trifolium pratense) and Zigzag Clover (T. medium) - A Picture of Genomic Similarities and Differences.</title>
        <authorList>
            <person name="Dluhosova J."/>
            <person name="Istvanek J."/>
            <person name="Nedelnik J."/>
            <person name="Repkova J."/>
        </authorList>
    </citation>
    <scope>NUCLEOTIDE SEQUENCE [LARGE SCALE GENOMIC DNA]</scope>
    <source>
        <strain evidence="2">cv. 10/8</strain>
        <tissue evidence="1">Leaf</tissue>
    </source>
</reference>